<keyword evidence="2" id="KW-1185">Reference proteome</keyword>
<gene>
    <name evidence="1" type="ORF">AB986_08595</name>
</gene>
<dbReference type="Proteomes" id="UP000035996">
    <property type="component" value="Unassembled WGS sequence"/>
</dbReference>
<organism evidence="1 2">
    <name type="scientific">Guptibacillus hwajinpoensis</name>
    <dbReference type="NCBI Taxonomy" id="208199"/>
    <lineage>
        <taxon>Bacteria</taxon>
        <taxon>Bacillati</taxon>
        <taxon>Bacillota</taxon>
        <taxon>Bacilli</taxon>
        <taxon>Bacillales</taxon>
        <taxon>Guptibacillaceae</taxon>
        <taxon>Guptibacillus</taxon>
    </lineage>
</organism>
<dbReference type="AlphaFoldDB" id="A0A0J6D4L9"/>
<accession>A0A0J6D4L9</accession>
<evidence type="ECO:0000313" key="2">
    <source>
        <dbReference type="Proteomes" id="UP000035996"/>
    </source>
</evidence>
<evidence type="ECO:0000313" key="1">
    <source>
        <dbReference type="EMBL" id="KMM39259.1"/>
    </source>
</evidence>
<proteinExistence type="predicted"/>
<comment type="caution">
    <text evidence="1">The sequence shown here is derived from an EMBL/GenBank/DDBJ whole genome shotgun (WGS) entry which is preliminary data.</text>
</comment>
<dbReference type="STRING" id="157733.AB986_08595"/>
<dbReference type="EMBL" id="LELK01000001">
    <property type="protein sequence ID" value="KMM39259.1"/>
    <property type="molecule type" value="Genomic_DNA"/>
</dbReference>
<protein>
    <submittedName>
        <fullName evidence="1">Uncharacterized protein</fullName>
    </submittedName>
</protein>
<reference evidence="1" key="1">
    <citation type="submission" date="2015-06" db="EMBL/GenBank/DDBJ databases">
        <authorList>
            <person name="Liu B."/>
            <person name="Wang J."/>
            <person name="Zhu Y."/>
            <person name="Liu G."/>
            <person name="Chen Q."/>
            <person name="Zheng C."/>
            <person name="Che J."/>
            <person name="Ge C."/>
            <person name="Shi H."/>
            <person name="Pan Z."/>
            <person name="Liu X."/>
        </authorList>
    </citation>
    <scope>NUCLEOTIDE SEQUENCE [LARGE SCALE GENOMIC DNA]</scope>
    <source>
        <strain evidence="1">DSM 16346</strain>
    </source>
</reference>
<sequence>MKNDRFTKRLFSKRCLLLKQLLNKAQHFADWSGRMFFSRGKRASWSGNQTIYSKSNNVFEKSLPKKEEVYC</sequence>
<name>A0A0J6D4L9_9BACL</name>